<sequence length="107" mass="12212">MFKQIQLCSKHILIDSSSPIPTRGQTTSEHIDETLFSNDMRLQQRSSQTQYNPLSNPTVHKAYPIDSSTPIPTRGQTTSKHIDETLFSNDMRLQEQSSQTQYNPLCN</sequence>
<evidence type="ECO:0000256" key="1">
    <source>
        <dbReference type="SAM" id="MobiDB-lite"/>
    </source>
</evidence>
<dbReference type="EMBL" id="BPLQ01001808">
    <property type="protein sequence ID" value="GIX85626.1"/>
    <property type="molecule type" value="Genomic_DNA"/>
</dbReference>
<feature type="region of interest" description="Disordered" evidence="1">
    <location>
        <begin position="48"/>
        <end position="80"/>
    </location>
</feature>
<protein>
    <submittedName>
        <fullName evidence="2">Uncharacterized protein</fullName>
    </submittedName>
</protein>
<reference evidence="2 3" key="1">
    <citation type="submission" date="2021-06" db="EMBL/GenBank/DDBJ databases">
        <title>Caerostris darwini draft genome.</title>
        <authorList>
            <person name="Kono N."/>
            <person name="Arakawa K."/>
        </authorList>
    </citation>
    <scope>NUCLEOTIDE SEQUENCE [LARGE SCALE GENOMIC DNA]</scope>
</reference>
<dbReference type="AlphaFoldDB" id="A0AAV4NNY9"/>
<keyword evidence="3" id="KW-1185">Reference proteome</keyword>
<accession>A0AAV4NNY9</accession>
<feature type="compositionally biased region" description="Polar residues" evidence="1">
    <location>
        <begin position="48"/>
        <end position="58"/>
    </location>
</feature>
<evidence type="ECO:0000313" key="3">
    <source>
        <dbReference type="Proteomes" id="UP001054837"/>
    </source>
</evidence>
<dbReference type="Proteomes" id="UP001054837">
    <property type="component" value="Unassembled WGS sequence"/>
</dbReference>
<evidence type="ECO:0000313" key="2">
    <source>
        <dbReference type="EMBL" id="GIX85626.1"/>
    </source>
</evidence>
<feature type="compositionally biased region" description="Polar residues" evidence="1">
    <location>
        <begin position="66"/>
        <end position="79"/>
    </location>
</feature>
<proteinExistence type="predicted"/>
<comment type="caution">
    <text evidence="2">The sequence shown here is derived from an EMBL/GenBank/DDBJ whole genome shotgun (WGS) entry which is preliminary data.</text>
</comment>
<organism evidence="2 3">
    <name type="scientific">Caerostris darwini</name>
    <dbReference type="NCBI Taxonomy" id="1538125"/>
    <lineage>
        <taxon>Eukaryota</taxon>
        <taxon>Metazoa</taxon>
        <taxon>Ecdysozoa</taxon>
        <taxon>Arthropoda</taxon>
        <taxon>Chelicerata</taxon>
        <taxon>Arachnida</taxon>
        <taxon>Araneae</taxon>
        <taxon>Araneomorphae</taxon>
        <taxon>Entelegynae</taxon>
        <taxon>Araneoidea</taxon>
        <taxon>Araneidae</taxon>
        <taxon>Caerostris</taxon>
    </lineage>
</organism>
<gene>
    <name evidence="2" type="ORF">CDAR_86301</name>
</gene>
<name>A0AAV4NNY9_9ARAC</name>